<dbReference type="EMBL" id="PP511900">
    <property type="protein sequence ID" value="XCD08628.1"/>
    <property type="molecule type" value="Genomic_DNA"/>
</dbReference>
<protein>
    <submittedName>
        <fullName evidence="1">Uncharacterized protein</fullName>
    </submittedName>
</protein>
<proteinExistence type="predicted"/>
<organism evidence="1">
    <name type="scientific">Dulem virus 65</name>
    <dbReference type="NCBI Taxonomy" id="3145776"/>
    <lineage>
        <taxon>Viruses</taxon>
        <taxon>Monodnaviria</taxon>
        <taxon>Loebvirae</taxon>
        <taxon>Hofneiviricota</taxon>
        <taxon>Faserviricetes</taxon>
        <taxon>Tubulavirales</taxon>
        <taxon>Inoviridae</taxon>
        <taxon>Inovirus</taxon>
    </lineage>
</organism>
<name>A0AAU8BAC6_9VIRU</name>
<accession>A0AAU8BAC6</accession>
<reference evidence="1" key="1">
    <citation type="submission" date="2024-03" db="EMBL/GenBank/DDBJ databases">
        <title>Diverse circular DNA viruses in blood, oral, and fecal samples of captive lemurs.</title>
        <authorList>
            <person name="Paietta E.N."/>
            <person name="Kraberger S."/>
            <person name="Lund M.C."/>
            <person name="Custer J.M."/>
            <person name="Vargas K.M."/>
            <person name="Ehmke E.E."/>
            <person name="Yoder A.D."/>
            <person name="Varsani A."/>
        </authorList>
    </citation>
    <scope>NUCLEOTIDE SEQUENCE</scope>
    <source>
        <strain evidence="1">Duke_44SS_16</strain>
    </source>
</reference>
<sequence length="93" mass="10566">MRLFVGKLLSVETGKYNNLVFMSSKFDFGLKKMVECSESIGISDECQQFIPNYKSHIGETIAVTINTFRKKTGGLCTFVQSDILDIEELFNRD</sequence>
<evidence type="ECO:0000313" key="1">
    <source>
        <dbReference type="EMBL" id="XCD08628.1"/>
    </source>
</evidence>